<proteinExistence type="predicted"/>
<keyword evidence="4" id="KW-1133">Transmembrane helix</keyword>
<dbReference type="Proteomes" id="UP001174909">
    <property type="component" value="Unassembled WGS sequence"/>
</dbReference>
<dbReference type="AlphaFoldDB" id="A0AA35RSJ7"/>
<dbReference type="SUPFAM" id="SSF48452">
    <property type="entry name" value="TPR-like"/>
    <property type="match status" value="1"/>
</dbReference>
<keyword evidence="2" id="KW-0802">TPR repeat</keyword>
<dbReference type="InterPro" id="IPR013618">
    <property type="entry name" value="TMTC_DUF1736"/>
</dbReference>
<organism evidence="6 7">
    <name type="scientific">Geodia barretti</name>
    <name type="common">Barrett's horny sponge</name>
    <dbReference type="NCBI Taxonomy" id="519541"/>
    <lineage>
        <taxon>Eukaryota</taxon>
        <taxon>Metazoa</taxon>
        <taxon>Porifera</taxon>
        <taxon>Demospongiae</taxon>
        <taxon>Heteroscleromorpha</taxon>
        <taxon>Tetractinellida</taxon>
        <taxon>Astrophorina</taxon>
        <taxon>Geodiidae</taxon>
        <taxon>Geodia</taxon>
    </lineage>
</organism>
<evidence type="ECO:0000256" key="3">
    <source>
        <dbReference type="ARBA" id="ARBA00023136"/>
    </source>
</evidence>
<dbReference type="PANTHER" id="PTHR44395">
    <property type="match status" value="1"/>
</dbReference>
<keyword evidence="7" id="KW-1185">Reference proteome</keyword>
<sequence>MELSVQRAALVSAAVGFALFLNSLGLDFCLDDEAAIIRNQDLLGNASWLSLFRHDFWGKDISDRDSHKSYRPLTVATFRLNYMLHELEPLGYHLVNVLLHSAVVYLYVLLCGVVFSEVWPALIAGLLFAVHPIHTEGVSGIVGRADLMCALFAIISLFCYRNSLEIRANARRRVFWFVLSLVSTLCAALCKEIGITTSLLCLAYQISFHKRKSSTQQGVVRPQARQSSVYDLLSALRETVPRGLVLMMFSVSFLWARLKLNQGPPLFHVDNNPALGFPTPFRQLHWSYLCVYNVWLLLSPSQLCAEYAMGTIPPVTSLSDPRNLLTLATFAGLLSLSCYSASYSHSHHRKIMFGLCLTVLPFLPASNLFFPVGFVIAERVLYIPSMGFCLLVSYGFHLLVSRPIIKYFSSLAKIVLIFLLLAQSFKTLSRNFEWKDNVMLFTSALRVSQTSAKMWNFVGNTHFKAGNNTLPEPYFRKSLEVEPLFPPAHINLVRILKRQKRFEEAIE</sequence>
<dbReference type="PANTHER" id="PTHR44395:SF1">
    <property type="entry name" value="PROTEIN O-MANNOSYL-TRANSFERASE TMTC3"/>
    <property type="match status" value="1"/>
</dbReference>
<name>A0AA35RSJ7_GEOBA</name>
<evidence type="ECO:0000259" key="5">
    <source>
        <dbReference type="Pfam" id="PF08409"/>
    </source>
</evidence>
<dbReference type="GO" id="GO:0005783">
    <property type="term" value="C:endoplasmic reticulum"/>
    <property type="evidence" value="ECO:0007669"/>
    <property type="project" value="TreeGrafter"/>
</dbReference>
<feature type="transmembrane region" description="Helical" evidence="4">
    <location>
        <begin position="382"/>
        <end position="400"/>
    </location>
</feature>
<protein>
    <submittedName>
        <fullName evidence="6">Protein O-mannosyl-transferase TMTC3</fullName>
    </submittedName>
</protein>
<reference evidence="6" key="1">
    <citation type="submission" date="2023-03" db="EMBL/GenBank/DDBJ databases">
        <authorList>
            <person name="Steffen K."/>
            <person name="Cardenas P."/>
        </authorList>
    </citation>
    <scope>NUCLEOTIDE SEQUENCE</scope>
</reference>
<comment type="caution">
    <text evidence="6">The sequence shown here is derived from an EMBL/GenBank/DDBJ whole genome shotgun (WGS) entry which is preliminary data.</text>
</comment>
<feature type="transmembrane region" description="Helical" evidence="4">
    <location>
        <begin position="353"/>
        <end position="376"/>
    </location>
</feature>
<feature type="transmembrane region" description="Helical" evidence="4">
    <location>
        <begin position="141"/>
        <end position="163"/>
    </location>
</feature>
<keyword evidence="3 4" id="KW-0472">Membrane</keyword>
<dbReference type="GO" id="GO:0035269">
    <property type="term" value="P:protein O-linked glycosylation via mannose"/>
    <property type="evidence" value="ECO:0007669"/>
    <property type="project" value="TreeGrafter"/>
</dbReference>
<feature type="transmembrane region" description="Helical" evidence="4">
    <location>
        <begin position="407"/>
        <end position="425"/>
    </location>
</feature>
<feature type="transmembrane region" description="Helical" evidence="4">
    <location>
        <begin position="175"/>
        <end position="204"/>
    </location>
</feature>
<evidence type="ECO:0000256" key="4">
    <source>
        <dbReference type="SAM" id="Phobius"/>
    </source>
</evidence>
<feature type="non-terminal residue" evidence="6">
    <location>
        <position position="507"/>
    </location>
</feature>
<keyword evidence="1" id="KW-0677">Repeat</keyword>
<evidence type="ECO:0000313" key="6">
    <source>
        <dbReference type="EMBL" id="CAI8016955.1"/>
    </source>
</evidence>
<dbReference type="Gene3D" id="1.25.40.10">
    <property type="entry name" value="Tetratricopeptide repeat domain"/>
    <property type="match status" value="1"/>
</dbReference>
<feature type="transmembrane region" description="Helical" evidence="4">
    <location>
        <begin position="104"/>
        <end position="129"/>
    </location>
</feature>
<keyword evidence="4" id="KW-0812">Transmembrane</keyword>
<evidence type="ECO:0000256" key="1">
    <source>
        <dbReference type="ARBA" id="ARBA00022737"/>
    </source>
</evidence>
<evidence type="ECO:0000256" key="2">
    <source>
        <dbReference type="ARBA" id="ARBA00022803"/>
    </source>
</evidence>
<gene>
    <name evidence="6" type="ORF">GBAR_LOCUS10354</name>
</gene>
<dbReference type="GO" id="GO:0000030">
    <property type="term" value="F:mannosyltransferase activity"/>
    <property type="evidence" value="ECO:0007669"/>
    <property type="project" value="TreeGrafter"/>
</dbReference>
<dbReference type="InterPro" id="IPR011990">
    <property type="entry name" value="TPR-like_helical_dom_sf"/>
</dbReference>
<evidence type="ECO:0000313" key="7">
    <source>
        <dbReference type="Proteomes" id="UP001174909"/>
    </source>
</evidence>
<feature type="transmembrane region" description="Helical" evidence="4">
    <location>
        <begin position="324"/>
        <end position="341"/>
    </location>
</feature>
<feature type="domain" description="DUF1736" evidence="5">
    <location>
        <begin position="263"/>
        <end position="333"/>
    </location>
</feature>
<accession>A0AA35RSJ7</accession>
<dbReference type="EMBL" id="CASHTH010001578">
    <property type="protein sequence ID" value="CAI8016955.1"/>
    <property type="molecule type" value="Genomic_DNA"/>
</dbReference>
<dbReference type="Pfam" id="PF08409">
    <property type="entry name" value="TMTC_DUF1736"/>
    <property type="match status" value="1"/>
</dbReference>